<gene>
    <name evidence="2" type="ORF">C456_07412</name>
</gene>
<feature type="compositionally biased region" description="Polar residues" evidence="1">
    <location>
        <begin position="12"/>
        <end position="35"/>
    </location>
</feature>
<sequence>MTDAESAAKPVSSRSSRTPASVNDSPFSTTPAGSSSCVWRMFGRYCSTKTTWSSATATTTTAVASSAQ</sequence>
<accession>M0GS95</accession>
<evidence type="ECO:0000256" key="1">
    <source>
        <dbReference type="SAM" id="MobiDB-lite"/>
    </source>
</evidence>
<organism evidence="2 3">
    <name type="scientific">Haloferax lucentense (strain DSM 14919 / JCM 9276 / NCIMB 13854 / Aa 2.2)</name>
    <name type="common">Haloferax alicantei</name>
    <dbReference type="NCBI Taxonomy" id="1230452"/>
    <lineage>
        <taxon>Archaea</taxon>
        <taxon>Methanobacteriati</taxon>
        <taxon>Methanobacteriota</taxon>
        <taxon>Stenosarchaea group</taxon>
        <taxon>Halobacteria</taxon>
        <taxon>Halobacteriales</taxon>
        <taxon>Haloferacaceae</taxon>
        <taxon>Haloferax</taxon>
    </lineage>
</organism>
<protein>
    <submittedName>
        <fullName evidence="2">Uncharacterized protein</fullName>
    </submittedName>
</protein>
<reference evidence="2 3" key="1">
    <citation type="journal article" date="2014" name="PLoS Genet.">
        <title>Phylogenetically driven sequencing of extremely halophilic archaea reveals strategies for static and dynamic osmo-response.</title>
        <authorList>
            <person name="Becker E.A."/>
            <person name="Seitzer P.M."/>
            <person name="Tritt A."/>
            <person name="Larsen D."/>
            <person name="Krusor M."/>
            <person name="Yao A.I."/>
            <person name="Wu D."/>
            <person name="Madern D."/>
            <person name="Eisen J.A."/>
            <person name="Darling A.E."/>
            <person name="Facciotti M.T."/>
        </authorList>
    </citation>
    <scope>NUCLEOTIDE SEQUENCE [LARGE SCALE GENOMIC DNA]</scope>
    <source>
        <strain evidence="3">DSM 14919 / CCM 7023 / CIP 107410 / JCM 9276 / NCIMB 13854 / Aa 2.2</strain>
    </source>
</reference>
<comment type="caution">
    <text evidence="2">The sequence shown here is derived from an EMBL/GenBank/DDBJ whole genome shotgun (WGS) entry which is preliminary data.</text>
</comment>
<name>M0GS95_HALL2</name>
<evidence type="ECO:0000313" key="2">
    <source>
        <dbReference type="EMBL" id="ELZ75070.1"/>
    </source>
</evidence>
<feature type="region of interest" description="Disordered" evidence="1">
    <location>
        <begin position="1"/>
        <end position="35"/>
    </location>
</feature>
<dbReference type="Proteomes" id="UP000011535">
    <property type="component" value="Unassembled WGS sequence"/>
</dbReference>
<dbReference type="AlphaFoldDB" id="M0GS95"/>
<dbReference type="EMBL" id="AOLH01000011">
    <property type="protein sequence ID" value="ELZ75070.1"/>
    <property type="molecule type" value="Genomic_DNA"/>
</dbReference>
<evidence type="ECO:0000313" key="3">
    <source>
        <dbReference type="Proteomes" id="UP000011535"/>
    </source>
</evidence>
<proteinExistence type="predicted"/>